<dbReference type="PANTHER" id="PTHR34477">
    <property type="entry name" value="UPF0213 PROTEIN YHBQ"/>
    <property type="match status" value="1"/>
</dbReference>
<dbReference type="PROSITE" id="PS50164">
    <property type="entry name" value="GIY_YIG"/>
    <property type="match status" value="1"/>
</dbReference>
<feature type="domain" description="GIY-YIG" evidence="1">
    <location>
        <begin position="1"/>
        <end position="75"/>
    </location>
</feature>
<dbReference type="SUPFAM" id="SSF82771">
    <property type="entry name" value="GIY-YIG endonuclease"/>
    <property type="match status" value="1"/>
</dbReference>
<evidence type="ECO:0000259" key="1">
    <source>
        <dbReference type="PROSITE" id="PS50164"/>
    </source>
</evidence>
<dbReference type="Pfam" id="PF01541">
    <property type="entry name" value="GIY-YIG"/>
    <property type="match status" value="1"/>
</dbReference>
<name>A0A133UNZ4_9EURY</name>
<dbReference type="InterPro" id="IPR050190">
    <property type="entry name" value="UPF0213_domain"/>
</dbReference>
<gene>
    <name evidence="2" type="ORF">AKJ37_06425</name>
</gene>
<dbReference type="Proteomes" id="UP000070463">
    <property type="component" value="Unassembled WGS sequence"/>
</dbReference>
<evidence type="ECO:0000313" key="2">
    <source>
        <dbReference type="EMBL" id="KXA95948.1"/>
    </source>
</evidence>
<dbReference type="InterPro" id="IPR000305">
    <property type="entry name" value="GIY-YIG_endonuc"/>
</dbReference>
<comment type="caution">
    <text evidence="2">The sequence shown here is derived from an EMBL/GenBank/DDBJ whole genome shotgun (WGS) entry which is preliminary data.</text>
</comment>
<protein>
    <recommendedName>
        <fullName evidence="1">GIY-YIG domain-containing protein</fullName>
    </recommendedName>
</protein>
<sequence>MYYLYMVRLSDNSLYCGITKDLDRRLREHEQGRGSKYVKGRLPLNLVYTEKHENRRKAMQREMEIKKWSKKKKEKLVENQGH</sequence>
<dbReference type="InterPro" id="IPR035901">
    <property type="entry name" value="GIY-YIG_endonuc_sf"/>
</dbReference>
<evidence type="ECO:0000313" key="3">
    <source>
        <dbReference type="Proteomes" id="UP000070463"/>
    </source>
</evidence>
<dbReference type="CDD" id="cd10456">
    <property type="entry name" value="GIY-YIG_UPF0213"/>
    <property type="match status" value="1"/>
</dbReference>
<dbReference type="PANTHER" id="PTHR34477:SF1">
    <property type="entry name" value="UPF0213 PROTEIN YHBQ"/>
    <property type="match status" value="1"/>
</dbReference>
<dbReference type="EMBL" id="LHXR01000124">
    <property type="protein sequence ID" value="KXA95948.1"/>
    <property type="molecule type" value="Genomic_DNA"/>
</dbReference>
<dbReference type="Gene3D" id="3.40.1440.10">
    <property type="entry name" value="GIY-YIG endonuclease"/>
    <property type="match status" value="1"/>
</dbReference>
<proteinExistence type="predicted"/>
<reference evidence="2 3" key="1">
    <citation type="journal article" date="2016" name="Sci. Rep.">
        <title>Metabolic traits of an uncultured archaeal lineage -MSBL1- from brine pools of the Red Sea.</title>
        <authorList>
            <person name="Mwirichia R."/>
            <person name="Alam I."/>
            <person name="Rashid M."/>
            <person name="Vinu M."/>
            <person name="Ba-Alawi W."/>
            <person name="Anthony Kamau A."/>
            <person name="Kamanda Ngugi D."/>
            <person name="Goker M."/>
            <person name="Klenk H.P."/>
            <person name="Bajic V."/>
            <person name="Stingl U."/>
        </authorList>
    </citation>
    <scope>NUCLEOTIDE SEQUENCE [LARGE SCALE GENOMIC DNA]</scope>
    <source>
        <strain evidence="2">SCGC-AAA259I09</strain>
    </source>
</reference>
<accession>A0A133UNZ4</accession>
<organism evidence="2 3">
    <name type="scientific">candidate division MSBL1 archaeon SCGC-AAA259I09</name>
    <dbReference type="NCBI Taxonomy" id="1698267"/>
    <lineage>
        <taxon>Archaea</taxon>
        <taxon>Methanobacteriati</taxon>
        <taxon>Methanobacteriota</taxon>
        <taxon>candidate division MSBL1</taxon>
    </lineage>
</organism>
<dbReference type="AlphaFoldDB" id="A0A133UNZ4"/>
<keyword evidence="3" id="KW-1185">Reference proteome</keyword>